<evidence type="ECO:0000256" key="2">
    <source>
        <dbReference type="ARBA" id="ARBA00022603"/>
    </source>
</evidence>
<dbReference type="InterPro" id="IPR007848">
    <property type="entry name" value="Small_mtfrase_dom"/>
</dbReference>
<feature type="domain" description="Methyltransferase small" evidence="6">
    <location>
        <begin position="99"/>
        <end position="181"/>
    </location>
</feature>
<dbReference type="GO" id="GO:0102559">
    <property type="term" value="F:peptide chain release factor N(5)-glutamine methyltransferase activity"/>
    <property type="evidence" value="ECO:0007669"/>
    <property type="project" value="UniProtKB-EC"/>
</dbReference>
<keyword evidence="3" id="KW-0808">Transferase</keyword>
<comment type="caution">
    <text evidence="7">The sequence shown here is derived from an EMBL/GenBank/DDBJ whole genome shotgun (WGS) entry which is preliminary data.</text>
</comment>
<dbReference type="SUPFAM" id="SSF53335">
    <property type="entry name" value="S-adenosyl-L-methionine-dependent methyltransferases"/>
    <property type="match status" value="1"/>
</dbReference>
<dbReference type="InterPro" id="IPR029063">
    <property type="entry name" value="SAM-dependent_MTases_sf"/>
</dbReference>
<evidence type="ECO:0000313" key="8">
    <source>
        <dbReference type="Proteomes" id="UP000195602"/>
    </source>
</evidence>
<dbReference type="EMBL" id="LYUB02000001">
    <property type="protein sequence ID" value="OVF10781.1"/>
    <property type="molecule type" value="Genomic_DNA"/>
</dbReference>
<accession>A0AA91Q4L3</accession>
<dbReference type="GO" id="GO:0032259">
    <property type="term" value="P:methylation"/>
    <property type="evidence" value="ECO:0007669"/>
    <property type="project" value="UniProtKB-KW"/>
</dbReference>
<protein>
    <recommendedName>
        <fullName evidence="1">peptide chain release factor N(5)-glutamine methyltransferase</fullName>
        <ecNumber evidence="1">2.1.1.297</ecNumber>
    </recommendedName>
</protein>
<organism evidence="7 8">
    <name type="scientific">Clavispora lusitaniae</name>
    <name type="common">Candida lusitaniae</name>
    <dbReference type="NCBI Taxonomy" id="36911"/>
    <lineage>
        <taxon>Eukaryota</taxon>
        <taxon>Fungi</taxon>
        <taxon>Dikarya</taxon>
        <taxon>Ascomycota</taxon>
        <taxon>Saccharomycotina</taxon>
        <taxon>Pichiomycetes</taxon>
        <taxon>Metschnikowiaceae</taxon>
        <taxon>Clavispora</taxon>
    </lineage>
</organism>
<reference evidence="7 8" key="1">
    <citation type="submission" date="2017-04" db="EMBL/GenBank/DDBJ databases">
        <title>Draft genome of the yeast Clavispora lusitaniae type strain CBS 6936.</title>
        <authorList>
            <person name="Durrens P."/>
            <person name="Klopp C."/>
            <person name="Biteau N."/>
            <person name="Fitton-Ouhabi V."/>
            <person name="Dementhon K."/>
            <person name="Accoceberry I."/>
            <person name="Sherman D.J."/>
            <person name="Noel T."/>
        </authorList>
    </citation>
    <scope>NUCLEOTIDE SEQUENCE [LARGE SCALE GENOMIC DNA]</scope>
    <source>
        <strain evidence="7 8">CBS 6936</strain>
    </source>
</reference>
<evidence type="ECO:0000256" key="1">
    <source>
        <dbReference type="ARBA" id="ARBA00012771"/>
    </source>
</evidence>
<dbReference type="InterPro" id="IPR004556">
    <property type="entry name" value="HemK-like"/>
</dbReference>
<keyword evidence="4" id="KW-0949">S-adenosyl-L-methionine</keyword>
<dbReference type="PANTHER" id="PTHR18895:SF74">
    <property type="entry name" value="MTRF1L RELEASE FACTOR GLUTAMINE METHYLTRANSFERASE"/>
    <property type="match status" value="1"/>
</dbReference>
<evidence type="ECO:0000256" key="4">
    <source>
        <dbReference type="ARBA" id="ARBA00022691"/>
    </source>
</evidence>
<comment type="catalytic activity">
    <reaction evidence="5">
        <text>L-glutaminyl-[peptide chain release factor] + S-adenosyl-L-methionine = N(5)-methyl-L-glutaminyl-[peptide chain release factor] + S-adenosyl-L-homocysteine + H(+)</text>
        <dbReference type="Rhea" id="RHEA:42896"/>
        <dbReference type="Rhea" id="RHEA-COMP:10271"/>
        <dbReference type="Rhea" id="RHEA-COMP:10272"/>
        <dbReference type="ChEBI" id="CHEBI:15378"/>
        <dbReference type="ChEBI" id="CHEBI:30011"/>
        <dbReference type="ChEBI" id="CHEBI:57856"/>
        <dbReference type="ChEBI" id="CHEBI:59789"/>
        <dbReference type="ChEBI" id="CHEBI:61891"/>
        <dbReference type="EC" id="2.1.1.297"/>
    </reaction>
</comment>
<dbReference type="CDD" id="cd02440">
    <property type="entry name" value="AdoMet_MTases"/>
    <property type="match status" value="1"/>
</dbReference>
<dbReference type="InterPro" id="IPR050320">
    <property type="entry name" value="N5-glutamine_MTase"/>
</dbReference>
<keyword evidence="2 7" id="KW-0489">Methyltransferase</keyword>
<dbReference type="GO" id="GO:0005739">
    <property type="term" value="C:mitochondrion"/>
    <property type="evidence" value="ECO:0007669"/>
    <property type="project" value="TreeGrafter"/>
</dbReference>
<dbReference type="NCBIfam" id="TIGR00536">
    <property type="entry name" value="hemK_fam"/>
    <property type="match status" value="1"/>
</dbReference>
<name>A0AA91Q4L3_CLALS</name>
<evidence type="ECO:0000256" key="3">
    <source>
        <dbReference type="ARBA" id="ARBA00022679"/>
    </source>
</evidence>
<evidence type="ECO:0000259" key="6">
    <source>
        <dbReference type="Pfam" id="PF05175"/>
    </source>
</evidence>
<dbReference type="PANTHER" id="PTHR18895">
    <property type="entry name" value="HEMK METHYLTRANSFERASE"/>
    <property type="match status" value="1"/>
</dbReference>
<dbReference type="EC" id="2.1.1.297" evidence="1"/>
<dbReference type="Pfam" id="PF05175">
    <property type="entry name" value="MTS"/>
    <property type="match status" value="1"/>
</dbReference>
<proteinExistence type="predicted"/>
<dbReference type="AlphaFoldDB" id="A0AA91Q4L3"/>
<sequence>MPRISSKLVRQARAISPRLAPLLRATGSLERAHSELKWIENELPRHKWTNAVNRRACLEPLQYILGSQPFGSLDILCGRGVLIPRWETEEWATAVASIIKEFESPRILDACTGTGCIPLLLKHELPHAKVQAFDFSEDALRLAGLNKEKFDIDVSFHYGDVFDSNMKFDHPFDLVTANPPYIPINDYERPMLLSGPEKSVRLYEPRSALVGHLEFYHALVDNIVRASQCSGIVFELGYEEQAQATAEKLGTAWLCGRYNDSAGRLRCVVGWKKGTPMQTLANLVNGGTL</sequence>
<dbReference type="Proteomes" id="UP000195602">
    <property type="component" value="Unassembled WGS sequence"/>
</dbReference>
<dbReference type="KEGG" id="clus:A9F13_01g01991"/>
<evidence type="ECO:0000256" key="5">
    <source>
        <dbReference type="ARBA" id="ARBA00048391"/>
    </source>
</evidence>
<gene>
    <name evidence="7" type="ORF">A9F13_01g01991</name>
</gene>
<evidence type="ECO:0000313" key="7">
    <source>
        <dbReference type="EMBL" id="OVF10781.1"/>
    </source>
</evidence>
<dbReference type="Gene3D" id="3.40.50.150">
    <property type="entry name" value="Vaccinia Virus protein VP39"/>
    <property type="match status" value="1"/>
</dbReference>